<evidence type="ECO:0000313" key="2">
    <source>
        <dbReference type="Proteomes" id="UP001186974"/>
    </source>
</evidence>
<comment type="caution">
    <text evidence="1">The sequence shown here is derived from an EMBL/GenBank/DDBJ whole genome shotgun (WGS) entry which is preliminary data.</text>
</comment>
<organism evidence="1 2">
    <name type="scientific">Coniosporium uncinatum</name>
    <dbReference type="NCBI Taxonomy" id="93489"/>
    <lineage>
        <taxon>Eukaryota</taxon>
        <taxon>Fungi</taxon>
        <taxon>Dikarya</taxon>
        <taxon>Ascomycota</taxon>
        <taxon>Pezizomycotina</taxon>
        <taxon>Dothideomycetes</taxon>
        <taxon>Dothideomycetes incertae sedis</taxon>
        <taxon>Coniosporium</taxon>
    </lineage>
</organism>
<protein>
    <submittedName>
        <fullName evidence="1">Uncharacterized protein</fullName>
    </submittedName>
</protein>
<evidence type="ECO:0000313" key="1">
    <source>
        <dbReference type="EMBL" id="KAK3064979.1"/>
    </source>
</evidence>
<name>A0ACC3DBR9_9PEZI</name>
<keyword evidence="2" id="KW-1185">Reference proteome</keyword>
<accession>A0ACC3DBR9</accession>
<reference evidence="1" key="1">
    <citation type="submission" date="2024-09" db="EMBL/GenBank/DDBJ databases">
        <title>Black Yeasts Isolated from many extreme environments.</title>
        <authorList>
            <person name="Coleine C."/>
            <person name="Stajich J.E."/>
            <person name="Selbmann L."/>
        </authorList>
    </citation>
    <scope>NUCLEOTIDE SEQUENCE</scope>
    <source>
        <strain evidence="1">CCFEE 5737</strain>
    </source>
</reference>
<sequence length="433" mass="49317">MKPKSMADSSWKKPEGFKIIALIFFGRTHQVDILDCYLQQNMKNNGGDLDAVHFIEHTTDDAALEWLHNLVNATEGYEALQVAPHCKQNPHAQDCRYERIWEHFATDESTLYLKIDDDMAYIHEEAIPRLVEKRLAYPHPFAISANIINSPMTAWMHYHLGAVYPYLPERMPVGRGNKSPPTWKPSELPIHPDDSEYQHFEFGPTPDSALINSAIASDEDLWKTFDPAPFSGHRWLPLTQNTTSLLSTPMSRITADPWGMGVHHWALAAQQHMSLLQNIENNTLHKYWMTAVPPLGDGLFNMQYTRYNLNFVCVWGRDVRAGAGIHKDTKTGLMTSTLFDDEKNITADMPRAQGREMMIDTQALVAHMHFHDQEVGIQMTDMLDRWRAFVNDRVCAPARQKGPPGLQGGLGWTEKNNGTGWWKCPWVVADAPF</sequence>
<dbReference type="EMBL" id="JAWDJW010006383">
    <property type="protein sequence ID" value="KAK3064979.1"/>
    <property type="molecule type" value="Genomic_DNA"/>
</dbReference>
<dbReference type="Proteomes" id="UP001186974">
    <property type="component" value="Unassembled WGS sequence"/>
</dbReference>
<gene>
    <name evidence="1" type="ORF">LTS18_015074</name>
</gene>
<proteinExistence type="predicted"/>